<sequence>GCCLEQHSGHQARLRHRRRRVVARQGADRLVARQPAQGARPARHDAEARPVPQRRPRDDEPVPARGGLRHRRRCGDRPGRRPLRAFPRHRPVRDRQRHHGPGLLDGHRQGAPRRLPGRHRAGHPAHHERDQGADPRDERGPGRQPRRRRHHRGRRDGRRHRVTAVPR</sequence>
<feature type="compositionally biased region" description="Basic residues" evidence="1">
    <location>
        <begin position="115"/>
        <end position="124"/>
    </location>
</feature>
<accession>A0A6J4MS16</accession>
<feature type="region of interest" description="Disordered" evidence="1">
    <location>
        <begin position="24"/>
        <end position="167"/>
    </location>
</feature>
<dbReference type="EC" id="6.3.4.2" evidence="2"/>
<organism evidence="2">
    <name type="scientific">uncultured Nocardioidaceae bacterium</name>
    <dbReference type="NCBI Taxonomy" id="253824"/>
    <lineage>
        <taxon>Bacteria</taxon>
        <taxon>Bacillati</taxon>
        <taxon>Actinomycetota</taxon>
        <taxon>Actinomycetes</taxon>
        <taxon>Propionibacteriales</taxon>
        <taxon>Nocardioidaceae</taxon>
        <taxon>environmental samples</taxon>
    </lineage>
</organism>
<dbReference type="EMBL" id="CADCUK010000052">
    <property type="protein sequence ID" value="CAA9367275.1"/>
    <property type="molecule type" value="Genomic_DNA"/>
</dbReference>
<evidence type="ECO:0000256" key="1">
    <source>
        <dbReference type="SAM" id="MobiDB-lite"/>
    </source>
</evidence>
<feature type="compositionally biased region" description="Basic and acidic residues" evidence="1">
    <location>
        <begin position="125"/>
        <end position="141"/>
    </location>
</feature>
<proteinExistence type="predicted"/>
<gene>
    <name evidence="2" type="ORF">AVDCRST_MAG47-727</name>
</gene>
<feature type="non-terminal residue" evidence="2">
    <location>
        <position position="167"/>
    </location>
</feature>
<keyword evidence="2" id="KW-0436">Ligase</keyword>
<feature type="compositionally biased region" description="Basic residues" evidence="1">
    <location>
        <begin position="144"/>
        <end position="167"/>
    </location>
</feature>
<reference evidence="2" key="1">
    <citation type="submission" date="2020-02" db="EMBL/GenBank/DDBJ databases">
        <authorList>
            <person name="Meier V. D."/>
        </authorList>
    </citation>
    <scope>NUCLEOTIDE SEQUENCE</scope>
    <source>
        <strain evidence="2">AVDCRST_MAG47</strain>
    </source>
</reference>
<protein>
    <submittedName>
        <fullName evidence="2">CTP synthase</fullName>
        <ecNumber evidence="2">6.3.4.2</ecNumber>
    </submittedName>
</protein>
<evidence type="ECO:0000313" key="2">
    <source>
        <dbReference type="EMBL" id="CAA9367275.1"/>
    </source>
</evidence>
<name>A0A6J4MS16_9ACTN</name>
<feature type="non-terminal residue" evidence="2">
    <location>
        <position position="1"/>
    </location>
</feature>
<dbReference type="GO" id="GO:0003883">
    <property type="term" value="F:CTP synthase activity"/>
    <property type="evidence" value="ECO:0007669"/>
    <property type="project" value="UniProtKB-EC"/>
</dbReference>
<dbReference type="AlphaFoldDB" id="A0A6J4MS16"/>
<feature type="compositionally biased region" description="Basic residues" evidence="1">
    <location>
        <begin position="67"/>
        <end position="100"/>
    </location>
</feature>